<reference evidence="1 2" key="1">
    <citation type="journal article" date="2009" name="PLoS Genet.">
        <title>Genomic analysis of the basal lineage fungus Rhizopus oryzae reveals a whole-genome duplication.</title>
        <authorList>
            <person name="Ma L.-J."/>
            <person name="Ibrahim A.S."/>
            <person name="Skory C."/>
            <person name="Grabherr M.G."/>
            <person name="Burger G."/>
            <person name="Butler M."/>
            <person name="Elias M."/>
            <person name="Idnurm A."/>
            <person name="Lang B.F."/>
            <person name="Sone T."/>
            <person name="Abe A."/>
            <person name="Calvo S.E."/>
            <person name="Corrochano L.M."/>
            <person name="Engels R."/>
            <person name="Fu J."/>
            <person name="Hansberg W."/>
            <person name="Kim J.-M."/>
            <person name="Kodira C.D."/>
            <person name="Koehrsen M.J."/>
            <person name="Liu B."/>
            <person name="Miranda-Saavedra D."/>
            <person name="O'Leary S."/>
            <person name="Ortiz-Castellanos L."/>
            <person name="Poulter R."/>
            <person name="Rodriguez-Romero J."/>
            <person name="Ruiz-Herrera J."/>
            <person name="Shen Y.-Q."/>
            <person name="Zeng Q."/>
            <person name="Galagan J."/>
            <person name="Birren B.W."/>
            <person name="Cuomo C.A."/>
            <person name="Wickes B.L."/>
        </authorList>
    </citation>
    <scope>NUCLEOTIDE SEQUENCE [LARGE SCALE GENOMIC DNA]</scope>
    <source>
        <strain evidence="2">RA 99-880 / ATCC MYA-4621 / FGSC 9543 / NRRL 43880</strain>
    </source>
</reference>
<accession>I1BQR8</accession>
<dbReference type="EMBL" id="CH476733">
    <property type="protein sequence ID" value="EIE78548.1"/>
    <property type="molecule type" value="Genomic_DNA"/>
</dbReference>
<evidence type="ECO:0000313" key="1">
    <source>
        <dbReference type="EMBL" id="EIE78548.1"/>
    </source>
</evidence>
<organism evidence="1 2">
    <name type="scientific">Rhizopus delemar (strain RA 99-880 / ATCC MYA-4621 / FGSC 9543 / NRRL 43880)</name>
    <name type="common">Mucormycosis agent</name>
    <name type="synonym">Rhizopus arrhizus var. delemar</name>
    <dbReference type="NCBI Taxonomy" id="246409"/>
    <lineage>
        <taxon>Eukaryota</taxon>
        <taxon>Fungi</taxon>
        <taxon>Fungi incertae sedis</taxon>
        <taxon>Mucoromycota</taxon>
        <taxon>Mucoromycotina</taxon>
        <taxon>Mucoromycetes</taxon>
        <taxon>Mucorales</taxon>
        <taxon>Mucorineae</taxon>
        <taxon>Rhizopodaceae</taxon>
        <taxon>Rhizopus</taxon>
    </lineage>
</organism>
<evidence type="ECO:0000313" key="2">
    <source>
        <dbReference type="Proteomes" id="UP000009138"/>
    </source>
</evidence>
<sequence length="33" mass="3802">MFRATPKKSNTILPSPKLWNELGQVIVTSQLFR</sequence>
<dbReference type="InParanoid" id="I1BQR8"/>
<dbReference type="AlphaFoldDB" id="I1BQR8"/>
<dbReference type="Proteomes" id="UP000009138">
    <property type="component" value="Unassembled WGS sequence"/>
</dbReference>
<proteinExistence type="predicted"/>
<gene>
    <name evidence="1" type="ORF">RO3G_03252</name>
</gene>
<name>I1BQR8_RHIO9</name>
<dbReference type="GeneID" id="93610224"/>
<protein>
    <submittedName>
        <fullName evidence="1">Uncharacterized protein</fullName>
    </submittedName>
</protein>
<dbReference type="RefSeq" id="XP_067513944.1">
    <property type="nucleotide sequence ID" value="XM_067657843.1"/>
</dbReference>
<dbReference type="VEuPathDB" id="FungiDB:RO3G_03252"/>
<keyword evidence="2" id="KW-1185">Reference proteome</keyword>